<comment type="caution">
    <text evidence="4">The sequence shown here is derived from an EMBL/GenBank/DDBJ whole genome shotgun (WGS) entry which is preliminary data.</text>
</comment>
<keyword evidence="3" id="KW-0812">Transmembrane</keyword>
<dbReference type="InterPro" id="IPR039367">
    <property type="entry name" value="Och1-like"/>
</dbReference>
<feature type="compositionally biased region" description="Basic and acidic residues" evidence="2">
    <location>
        <begin position="350"/>
        <end position="395"/>
    </location>
</feature>
<protein>
    <recommendedName>
        <fullName evidence="6">Initiation-specific alpha-1,6-mannosyltransferase</fullName>
    </recommendedName>
</protein>
<dbReference type="Gene3D" id="3.90.550.20">
    <property type="match status" value="1"/>
</dbReference>
<evidence type="ECO:0000256" key="1">
    <source>
        <dbReference type="ARBA" id="ARBA00009003"/>
    </source>
</evidence>
<organism evidence="4 5">
    <name type="scientific">Sarocladium strictum</name>
    <name type="common">Black bundle disease fungus</name>
    <name type="synonym">Acremonium strictum</name>
    <dbReference type="NCBI Taxonomy" id="5046"/>
    <lineage>
        <taxon>Eukaryota</taxon>
        <taxon>Fungi</taxon>
        <taxon>Dikarya</taxon>
        <taxon>Ascomycota</taxon>
        <taxon>Pezizomycotina</taxon>
        <taxon>Sordariomycetes</taxon>
        <taxon>Hypocreomycetidae</taxon>
        <taxon>Hypocreales</taxon>
        <taxon>Sarocladiaceae</taxon>
        <taxon>Sarocladium</taxon>
    </lineage>
</organism>
<name>A0AA39GRM4_SARSR</name>
<dbReference type="GO" id="GO:0000136">
    <property type="term" value="C:mannan polymerase complex"/>
    <property type="evidence" value="ECO:0007669"/>
    <property type="project" value="TreeGrafter"/>
</dbReference>
<evidence type="ECO:0000256" key="2">
    <source>
        <dbReference type="SAM" id="MobiDB-lite"/>
    </source>
</evidence>
<evidence type="ECO:0008006" key="6">
    <source>
        <dbReference type="Google" id="ProtNLM"/>
    </source>
</evidence>
<sequence length="412" mass="47408">MDSLMDSPNVRALRDKADHVMQVWLLQPYKQRKFRFLGLVLTIFLLLSAMWTFFSLMVVPDNNSYFATTTKKPAVIIDPGKSLIPEKIWQIFFEDEDCDPENLRETKSWLARNINYQYTLLGRQKSDEFVRKHYANEPRVVNVYEALWNMGMKADLLRYLVLNIEGGVYSDIDTVALKPVSKWVPPYLRDRIRLVAGVEFDRLNGGKWVGMEHFVQFGQWTFAGAPGHPVFRKLINRAVEGIEELARAHGVSVQEFRPTTHNDVVNSTGPIAFTDMILDEIKRVDPLFNDTKAFSPMKENVVVGDMLLLPVDAFGMGQQHSESTNDGTVPHNALVQHLFWSLWTKGGQMGDDHKNKKPDDQDSDKKEQHDKREDDKKTDDSKDNDKRDDDKRTTEDDWANEDEAEENKDGAK</sequence>
<reference evidence="4" key="1">
    <citation type="submission" date="2022-10" db="EMBL/GenBank/DDBJ databases">
        <title>Determination and structural analysis of whole genome sequence of Sarocladium strictum F4-1.</title>
        <authorList>
            <person name="Hu L."/>
            <person name="Jiang Y."/>
        </authorList>
    </citation>
    <scope>NUCLEOTIDE SEQUENCE</scope>
    <source>
        <strain evidence="4">F4-1</strain>
    </source>
</reference>
<keyword evidence="3" id="KW-0472">Membrane</keyword>
<feature type="region of interest" description="Disordered" evidence="2">
    <location>
        <begin position="349"/>
        <end position="412"/>
    </location>
</feature>
<dbReference type="Proteomes" id="UP001175261">
    <property type="component" value="Unassembled WGS sequence"/>
</dbReference>
<proteinExistence type="inferred from homology"/>
<dbReference type="InterPro" id="IPR007577">
    <property type="entry name" value="GlycoTrfase_DXD_sugar-bd_CS"/>
</dbReference>
<evidence type="ECO:0000256" key="3">
    <source>
        <dbReference type="SAM" id="Phobius"/>
    </source>
</evidence>
<accession>A0AA39GRM4</accession>
<keyword evidence="3" id="KW-1133">Transmembrane helix</keyword>
<keyword evidence="5" id="KW-1185">Reference proteome</keyword>
<dbReference type="Pfam" id="PF04488">
    <property type="entry name" value="Gly_transf_sug"/>
    <property type="match status" value="1"/>
</dbReference>
<dbReference type="GO" id="GO:0000009">
    <property type="term" value="F:alpha-1,6-mannosyltransferase activity"/>
    <property type="evidence" value="ECO:0007669"/>
    <property type="project" value="InterPro"/>
</dbReference>
<feature type="transmembrane region" description="Helical" evidence="3">
    <location>
        <begin position="36"/>
        <end position="59"/>
    </location>
</feature>
<dbReference type="InterPro" id="IPR029044">
    <property type="entry name" value="Nucleotide-diphossugar_trans"/>
</dbReference>
<dbReference type="GO" id="GO:0006487">
    <property type="term" value="P:protein N-linked glycosylation"/>
    <property type="evidence" value="ECO:0007669"/>
    <property type="project" value="TreeGrafter"/>
</dbReference>
<gene>
    <name evidence="4" type="ORF">NLU13_1783</name>
</gene>
<dbReference type="PANTHER" id="PTHR31834:SF8">
    <property type="entry name" value="TRANSFERASE, PUTATIVE (AFU_ORTHOLOGUE AFUA_6G14040)-RELATED"/>
    <property type="match status" value="1"/>
</dbReference>
<comment type="similarity">
    <text evidence="1">Belongs to the glycosyltransferase 32 family.</text>
</comment>
<dbReference type="EMBL" id="JAPDFR010000001">
    <property type="protein sequence ID" value="KAK0392287.1"/>
    <property type="molecule type" value="Genomic_DNA"/>
</dbReference>
<dbReference type="PANTHER" id="PTHR31834">
    <property type="entry name" value="INITIATION-SPECIFIC ALPHA-1,6-MANNOSYLTRANSFERASE"/>
    <property type="match status" value="1"/>
</dbReference>
<evidence type="ECO:0000313" key="5">
    <source>
        <dbReference type="Proteomes" id="UP001175261"/>
    </source>
</evidence>
<evidence type="ECO:0000313" key="4">
    <source>
        <dbReference type="EMBL" id="KAK0392287.1"/>
    </source>
</evidence>
<feature type="compositionally biased region" description="Acidic residues" evidence="2">
    <location>
        <begin position="396"/>
        <end position="406"/>
    </location>
</feature>
<dbReference type="SUPFAM" id="SSF53448">
    <property type="entry name" value="Nucleotide-diphospho-sugar transferases"/>
    <property type="match status" value="1"/>
</dbReference>
<dbReference type="AlphaFoldDB" id="A0AA39GRM4"/>